<organism evidence="6 7">
    <name type="scientific">Colletotrichum fioriniae PJ7</name>
    <dbReference type="NCBI Taxonomy" id="1445577"/>
    <lineage>
        <taxon>Eukaryota</taxon>
        <taxon>Fungi</taxon>
        <taxon>Dikarya</taxon>
        <taxon>Ascomycota</taxon>
        <taxon>Pezizomycotina</taxon>
        <taxon>Sordariomycetes</taxon>
        <taxon>Hypocreomycetidae</taxon>
        <taxon>Glomerellales</taxon>
        <taxon>Glomerellaceae</taxon>
        <taxon>Colletotrichum</taxon>
        <taxon>Colletotrichum acutatum species complex</taxon>
    </lineage>
</organism>
<evidence type="ECO:0000256" key="1">
    <source>
        <dbReference type="ARBA" id="ARBA00004141"/>
    </source>
</evidence>
<dbReference type="Proteomes" id="UP000020467">
    <property type="component" value="Unassembled WGS sequence"/>
</dbReference>
<feature type="transmembrane region" description="Helical" evidence="5">
    <location>
        <begin position="198"/>
        <end position="219"/>
    </location>
</feature>
<dbReference type="AlphaFoldDB" id="A0A010RDP1"/>
<keyword evidence="7" id="KW-1185">Reference proteome</keyword>
<dbReference type="HOGENOM" id="CLU_1214652_0_0_1"/>
<dbReference type="KEGG" id="cfj:CFIO01_00369"/>
<keyword evidence="2 5" id="KW-0812">Transmembrane</keyword>
<dbReference type="OrthoDB" id="5215911at2759"/>
<proteinExistence type="predicted"/>
<evidence type="ECO:0000256" key="2">
    <source>
        <dbReference type="ARBA" id="ARBA00022692"/>
    </source>
</evidence>
<dbReference type="GO" id="GO:0005886">
    <property type="term" value="C:plasma membrane"/>
    <property type="evidence" value="ECO:0007669"/>
    <property type="project" value="TreeGrafter"/>
</dbReference>
<dbReference type="eggNOG" id="KOG0255">
    <property type="taxonomic scope" value="Eukaryota"/>
</dbReference>
<keyword evidence="4 5" id="KW-0472">Membrane</keyword>
<evidence type="ECO:0000256" key="5">
    <source>
        <dbReference type="SAM" id="Phobius"/>
    </source>
</evidence>
<reference evidence="6 7" key="1">
    <citation type="submission" date="2014-02" db="EMBL/GenBank/DDBJ databases">
        <title>The genome sequence of Colletotrichum fioriniae PJ7.</title>
        <authorList>
            <person name="Baroncelli R."/>
            <person name="Thon M.R."/>
        </authorList>
    </citation>
    <scope>NUCLEOTIDE SEQUENCE [LARGE SCALE GENOMIC DNA]</scope>
    <source>
        <strain evidence="6 7">PJ7</strain>
    </source>
</reference>
<protein>
    <recommendedName>
        <fullName evidence="8">Major facilitator superfamily transporter</fullName>
    </recommendedName>
</protein>
<dbReference type="InterPro" id="IPR036259">
    <property type="entry name" value="MFS_trans_sf"/>
</dbReference>
<gene>
    <name evidence="6" type="ORF">CFIO01_00369</name>
</gene>
<keyword evidence="3 5" id="KW-1133">Transmembrane helix</keyword>
<name>A0A010RDP1_9PEZI</name>
<accession>A0A010RDP1</accession>
<dbReference type="PANTHER" id="PTHR23502:SF50">
    <property type="entry name" value="TRANSPORTER, PUTATIVE (AFU_ORTHOLOGUE AFUA_5G00430)-RELATED"/>
    <property type="match status" value="1"/>
</dbReference>
<evidence type="ECO:0000313" key="6">
    <source>
        <dbReference type="EMBL" id="EXF75884.1"/>
    </source>
</evidence>
<evidence type="ECO:0008006" key="8">
    <source>
        <dbReference type="Google" id="ProtNLM"/>
    </source>
</evidence>
<comment type="caution">
    <text evidence="6">The sequence shown here is derived from an EMBL/GenBank/DDBJ whole genome shotgun (WGS) entry which is preliminary data.</text>
</comment>
<comment type="subcellular location">
    <subcellularLocation>
        <location evidence="1">Membrane</location>
        <topology evidence="1">Multi-pass membrane protein</topology>
    </subcellularLocation>
</comment>
<evidence type="ECO:0000313" key="7">
    <source>
        <dbReference type="Proteomes" id="UP000020467"/>
    </source>
</evidence>
<evidence type="ECO:0000256" key="4">
    <source>
        <dbReference type="ARBA" id="ARBA00023136"/>
    </source>
</evidence>
<dbReference type="PANTHER" id="PTHR23502">
    <property type="entry name" value="MAJOR FACILITATOR SUPERFAMILY"/>
    <property type="match status" value="1"/>
</dbReference>
<dbReference type="GO" id="GO:0022857">
    <property type="term" value="F:transmembrane transporter activity"/>
    <property type="evidence" value="ECO:0007669"/>
    <property type="project" value="TreeGrafter"/>
</dbReference>
<feature type="transmembrane region" description="Helical" evidence="5">
    <location>
        <begin position="155"/>
        <end position="177"/>
    </location>
</feature>
<evidence type="ECO:0000256" key="3">
    <source>
        <dbReference type="ARBA" id="ARBA00022989"/>
    </source>
</evidence>
<dbReference type="EMBL" id="JARH01000874">
    <property type="protein sequence ID" value="EXF75884.1"/>
    <property type="molecule type" value="Genomic_DNA"/>
</dbReference>
<sequence>MDLLHFRDLPDDIVPLLLVLFGETKYVPISVRSRTTETPGIEAIASKLHWTKCDAAAARSANEMRTFETHGIKVIEQAEQSTSLPNTYRQRMRLSSTTEEPLVYSYIAPFKMALFPHELFSAIQCANAMAFLVQLKSFKSIVFAAPPYNFNTAGAGLMLIGPLVGNMIGTLYGGIFGDCVVVRLARKKRDIFEPEMRLYVLLLPALIMGARMVIFGAMADLVSLYQTA</sequence>
<dbReference type="SUPFAM" id="SSF103473">
    <property type="entry name" value="MFS general substrate transporter"/>
    <property type="match status" value="1"/>
</dbReference>